<dbReference type="EC" id="4.2.1.1" evidence="2"/>
<dbReference type="GO" id="GO:0008270">
    <property type="term" value="F:zinc ion binding"/>
    <property type="evidence" value="ECO:0007669"/>
    <property type="project" value="InterPro"/>
</dbReference>
<dbReference type="InterPro" id="IPR036398">
    <property type="entry name" value="CA_dom_sf"/>
</dbReference>
<keyword evidence="5" id="KW-0456">Lyase</keyword>
<comment type="caution">
    <text evidence="8">The sequence shown here is derived from an EMBL/GenBank/DDBJ whole genome shotgun (WGS) entry which is preliminary data.</text>
</comment>
<dbReference type="STRING" id="299467.A0A443SC57"/>
<dbReference type="InterPro" id="IPR001148">
    <property type="entry name" value="CA_dom"/>
</dbReference>
<dbReference type="PANTHER" id="PTHR18952">
    <property type="entry name" value="CARBONIC ANHYDRASE"/>
    <property type="match status" value="1"/>
</dbReference>
<evidence type="ECO:0000256" key="5">
    <source>
        <dbReference type="ARBA" id="ARBA00023239"/>
    </source>
</evidence>
<comment type="catalytic activity">
    <reaction evidence="6">
        <text>hydrogencarbonate + H(+) = CO2 + H2O</text>
        <dbReference type="Rhea" id="RHEA:10748"/>
        <dbReference type="ChEBI" id="CHEBI:15377"/>
        <dbReference type="ChEBI" id="CHEBI:15378"/>
        <dbReference type="ChEBI" id="CHEBI:16526"/>
        <dbReference type="ChEBI" id="CHEBI:17544"/>
        <dbReference type="EC" id="4.2.1.1"/>
    </reaction>
</comment>
<dbReference type="SMART" id="SM01057">
    <property type="entry name" value="Carb_anhydrase"/>
    <property type="match status" value="1"/>
</dbReference>
<evidence type="ECO:0000313" key="8">
    <source>
        <dbReference type="EMBL" id="RWS25133.1"/>
    </source>
</evidence>
<sequence length="172" mass="19382">MLYHSLSQAIEHADGLVVISAFFEVSETRNVPFDPLFRALPKIEKYASNTTLDEDIDAMSLLPKNLNSFYMYTGSLTTPPCSEAVTFIIYKEKLTLSRDQLNELRKLQYVEKGVSKPILMNSRNLQEVNKRTIFATEKSKASVSKATNGMLALFVLLIAITSRNKLSDQLVQ</sequence>
<dbReference type="Pfam" id="PF00194">
    <property type="entry name" value="Carb_anhydrase"/>
    <property type="match status" value="1"/>
</dbReference>
<evidence type="ECO:0000256" key="1">
    <source>
        <dbReference type="ARBA" id="ARBA00010718"/>
    </source>
</evidence>
<dbReference type="EMBL" id="NCKV01004022">
    <property type="protein sequence ID" value="RWS25133.1"/>
    <property type="molecule type" value="Genomic_DNA"/>
</dbReference>
<dbReference type="PANTHER" id="PTHR18952:SF265">
    <property type="entry name" value="CARBONIC ANHYDRASE"/>
    <property type="match status" value="1"/>
</dbReference>
<dbReference type="VEuPathDB" id="VectorBase:LDEU006905"/>
<dbReference type="PROSITE" id="PS51144">
    <property type="entry name" value="ALPHA_CA_2"/>
    <property type="match status" value="1"/>
</dbReference>
<dbReference type="Proteomes" id="UP000288716">
    <property type="component" value="Unassembled WGS sequence"/>
</dbReference>
<dbReference type="CDD" id="cd00326">
    <property type="entry name" value="alpha_CA"/>
    <property type="match status" value="1"/>
</dbReference>
<evidence type="ECO:0000256" key="3">
    <source>
        <dbReference type="ARBA" id="ARBA00022723"/>
    </source>
</evidence>
<keyword evidence="3" id="KW-0479">Metal-binding</keyword>
<comment type="similarity">
    <text evidence="1">Belongs to the alpha-carbonic anhydrase family.</text>
</comment>
<reference evidence="8 9" key="1">
    <citation type="journal article" date="2018" name="Gigascience">
        <title>Genomes of trombidid mites reveal novel predicted allergens and laterally-transferred genes associated with secondary metabolism.</title>
        <authorList>
            <person name="Dong X."/>
            <person name="Chaisiri K."/>
            <person name="Xia D."/>
            <person name="Armstrong S.D."/>
            <person name="Fang Y."/>
            <person name="Donnelly M.J."/>
            <person name="Kadowaki T."/>
            <person name="McGarry J.W."/>
            <person name="Darby A.C."/>
            <person name="Makepeace B.L."/>
        </authorList>
    </citation>
    <scope>NUCLEOTIDE SEQUENCE [LARGE SCALE GENOMIC DNA]</scope>
    <source>
        <strain evidence="8">UoL-UT</strain>
    </source>
</reference>
<evidence type="ECO:0000313" key="9">
    <source>
        <dbReference type="Proteomes" id="UP000288716"/>
    </source>
</evidence>
<dbReference type="GO" id="GO:0004089">
    <property type="term" value="F:carbonate dehydratase activity"/>
    <property type="evidence" value="ECO:0007669"/>
    <property type="project" value="UniProtKB-EC"/>
</dbReference>
<evidence type="ECO:0000256" key="4">
    <source>
        <dbReference type="ARBA" id="ARBA00022833"/>
    </source>
</evidence>
<dbReference type="InterPro" id="IPR023561">
    <property type="entry name" value="Carbonic_anhydrase_a-class"/>
</dbReference>
<protein>
    <recommendedName>
        <fullName evidence="2">carbonic anhydrase</fullName>
        <ecNumber evidence="2">4.2.1.1</ecNumber>
    </recommendedName>
</protein>
<proteinExistence type="inferred from homology"/>
<keyword evidence="4" id="KW-0862">Zinc</keyword>
<gene>
    <name evidence="8" type="ORF">B4U80_00881</name>
</gene>
<dbReference type="Gene3D" id="3.10.200.10">
    <property type="entry name" value="Alpha carbonic anhydrase"/>
    <property type="match status" value="1"/>
</dbReference>
<dbReference type="AlphaFoldDB" id="A0A443SC57"/>
<name>A0A443SC57_9ACAR</name>
<feature type="domain" description="Alpha-carbonic anhydrase" evidence="7">
    <location>
        <begin position="1"/>
        <end position="137"/>
    </location>
</feature>
<dbReference type="SUPFAM" id="SSF51069">
    <property type="entry name" value="Carbonic anhydrase"/>
    <property type="match status" value="1"/>
</dbReference>
<evidence type="ECO:0000256" key="6">
    <source>
        <dbReference type="ARBA" id="ARBA00048348"/>
    </source>
</evidence>
<evidence type="ECO:0000256" key="2">
    <source>
        <dbReference type="ARBA" id="ARBA00012925"/>
    </source>
</evidence>
<accession>A0A443SC57</accession>
<organism evidence="8 9">
    <name type="scientific">Leptotrombidium deliense</name>
    <dbReference type="NCBI Taxonomy" id="299467"/>
    <lineage>
        <taxon>Eukaryota</taxon>
        <taxon>Metazoa</taxon>
        <taxon>Ecdysozoa</taxon>
        <taxon>Arthropoda</taxon>
        <taxon>Chelicerata</taxon>
        <taxon>Arachnida</taxon>
        <taxon>Acari</taxon>
        <taxon>Acariformes</taxon>
        <taxon>Trombidiformes</taxon>
        <taxon>Prostigmata</taxon>
        <taxon>Anystina</taxon>
        <taxon>Parasitengona</taxon>
        <taxon>Trombiculoidea</taxon>
        <taxon>Trombiculidae</taxon>
        <taxon>Leptotrombidium</taxon>
    </lineage>
</organism>
<evidence type="ECO:0000259" key="7">
    <source>
        <dbReference type="PROSITE" id="PS51144"/>
    </source>
</evidence>
<keyword evidence="9" id="KW-1185">Reference proteome</keyword>
<dbReference type="OrthoDB" id="6515698at2759"/>